<evidence type="ECO:0000256" key="6">
    <source>
        <dbReference type="SAM" id="MobiDB-lite"/>
    </source>
</evidence>
<accession>K0RZD3</accession>
<protein>
    <recommendedName>
        <fullName evidence="5">Prolyl endopeptidase</fullName>
        <ecNumber evidence="5">3.4.21.-</ecNumber>
    </recommendedName>
</protein>
<dbReference type="EC" id="3.4.21.-" evidence="5"/>
<dbReference type="GO" id="GO:0006508">
    <property type="term" value="P:proteolysis"/>
    <property type="evidence" value="ECO:0007669"/>
    <property type="project" value="UniProtKB-KW"/>
</dbReference>
<dbReference type="SUPFAM" id="SSF53474">
    <property type="entry name" value="alpha/beta-Hydrolases"/>
    <property type="match status" value="1"/>
</dbReference>
<dbReference type="GO" id="GO:0004252">
    <property type="term" value="F:serine-type endopeptidase activity"/>
    <property type="evidence" value="ECO:0007669"/>
    <property type="project" value="UniProtKB-UniRule"/>
</dbReference>
<dbReference type="Gene3D" id="2.130.10.120">
    <property type="entry name" value="Prolyl oligopeptidase, N-terminal domain"/>
    <property type="match status" value="1"/>
</dbReference>
<dbReference type="InterPro" id="IPR023302">
    <property type="entry name" value="Pept_S9A_N"/>
</dbReference>
<keyword evidence="4 5" id="KW-0720">Serine protease</keyword>
<evidence type="ECO:0000256" key="3">
    <source>
        <dbReference type="ARBA" id="ARBA00022801"/>
    </source>
</evidence>
<dbReference type="Pfam" id="PF00326">
    <property type="entry name" value="Peptidase_S9"/>
    <property type="match status" value="1"/>
</dbReference>
<sequence length="787" mass="86183">MASSGSAIRKAIGRTLAPALLLRSANAFSAGMAPPAASPAATAGDPHVWLEDVLGEKPLAWVDEVNKKCIEHVGDPKATGAYRRIKSVLDSKEKIPHAFRIGNGDGSRYYNFWQDADHVQGIWRRTSLESYKTKEPEWTTVLDLDALPPPTTGTAKTWVWHGSTLLDEGPDKPADRALIRLSPGGSDADTCREFDLNEERFVDPVSEDGFALPDPAKTRISYRSRDEVLVGTDFGMDGSTLTDSGYPRVVKSWRRGTPIEDAVVVFEGEQDDIAASMYAYHDRGHVHEFQLRSITFYTSKYFYRPLTVDGIAGTTCDEETTPFREVPIPEDAELGTFADMAMVTLRSDFEAPGGVVFGTGSLVTLPMSDLMDGDWTGAVSLFAPTPSRSLSGTTECRDYIILKLLEDVKTRLEFWRFDKSSRKWTRQDGGEDADVPVGQDVSVSPRGRDSSADNALWLFRDGYLVPDTMEMASAEDCCAVTEPVKAKPAMFDADGLIVEQRFAASKDGTKIPYFVMRREDVVMDGGNPVLLDAYGGFEISMTPGYSAGVGAGWLERGGCKVIANIRGGGEYGPGWHQAALKENRYKCFEDMEAVARDLIDSGLTCREKLACIGGSNGGLLVGNLITRPIASRLFGAAVCQVPLLDMKRYSHLLAGASWMGEYGNPDTDDWSFLRRHSPYHLLRHDILGKPEPGDDGVLGGATESTDAGWECPRTLFTTSTRDDRVHPGHARKMVASLLEEAGPGRAPRVLYWENTEGGHGGAADNSQRAYMWALTYNFLAKELGLEE</sequence>
<name>K0RZD3_THAOC</name>
<evidence type="ECO:0000259" key="7">
    <source>
        <dbReference type="Pfam" id="PF00326"/>
    </source>
</evidence>
<reference evidence="9 10" key="1">
    <citation type="journal article" date="2012" name="Genome Biol.">
        <title>Genome and low-iron response of an oceanic diatom adapted to chronic iron limitation.</title>
        <authorList>
            <person name="Lommer M."/>
            <person name="Specht M."/>
            <person name="Roy A.S."/>
            <person name="Kraemer L."/>
            <person name="Andreson R."/>
            <person name="Gutowska M.A."/>
            <person name="Wolf J."/>
            <person name="Bergner S.V."/>
            <person name="Schilhabel M.B."/>
            <person name="Klostermeier U.C."/>
            <person name="Beiko R.G."/>
            <person name="Rosenstiel P."/>
            <person name="Hippler M."/>
            <person name="Laroche J."/>
        </authorList>
    </citation>
    <scope>NUCLEOTIDE SEQUENCE [LARGE SCALE GENOMIC DNA]</scope>
    <source>
        <strain evidence="9 10">CCMP1005</strain>
    </source>
</reference>
<feature type="region of interest" description="Disordered" evidence="6">
    <location>
        <begin position="424"/>
        <end position="450"/>
    </location>
</feature>
<dbReference type="Proteomes" id="UP000266841">
    <property type="component" value="Unassembled WGS sequence"/>
</dbReference>
<dbReference type="OMA" id="CTIPLID"/>
<dbReference type="PANTHER" id="PTHR42881">
    <property type="entry name" value="PROLYL ENDOPEPTIDASE"/>
    <property type="match status" value="1"/>
</dbReference>
<evidence type="ECO:0000256" key="1">
    <source>
        <dbReference type="ARBA" id="ARBA00005228"/>
    </source>
</evidence>
<dbReference type="GO" id="GO:0005829">
    <property type="term" value="C:cytosol"/>
    <property type="evidence" value="ECO:0007669"/>
    <property type="project" value="TreeGrafter"/>
</dbReference>
<comment type="caution">
    <text evidence="9">The sequence shown here is derived from an EMBL/GenBank/DDBJ whole genome shotgun (WGS) entry which is preliminary data.</text>
</comment>
<gene>
    <name evidence="9" type="ORF">THAOC_22079</name>
</gene>
<evidence type="ECO:0000313" key="9">
    <source>
        <dbReference type="EMBL" id="EJK57839.1"/>
    </source>
</evidence>
<dbReference type="InterPro" id="IPR029058">
    <property type="entry name" value="AB_hydrolase_fold"/>
</dbReference>
<organism evidence="9 10">
    <name type="scientific">Thalassiosira oceanica</name>
    <name type="common">Marine diatom</name>
    <dbReference type="NCBI Taxonomy" id="159749"/>
    <lineage>
        <taxon>Eukaryota</taxon>
        <taxon>Sar</taxon>
        <taxon>Stramenopiles</taxon>
        <taxon>Ochrophyta</taxon>
        <taxon>Bacillariophyta</taxon>
        <taxon>Coscinodiscophyceae</taxon>
        <taxon>Thalassiosirophycidae</taxon>
        <taxon>Thalassiosirales</taxon>
        <taxon>Thalassiosiraceae</taxon>
        <taxon>Thalassiosira</taxon>
    </lineage>
</organism>
<keyword evidence="10" id="KW-1185">Reference proteome</keyword>
<dbReference type="PRINTS" id="PR00862">
    <property type="entry name" value="PROLIGOPTASE"/>
</dbReference>
<proteinExistence type="inferred from homology"/>
<dbReference type="Pfam" id="PF02897">
    <property type="entry name" value="Peptidase_S9_N"/>
    <property type="match status" value="1"/>
</dbReference>
<dbReference type="OrthoDB" id="248387at2759"/>
<dbReference type="GO" id="GO:0070012">
    <property type="term" value="F:oligopeptidase activity"/>
    <property type="evidence" value="ECO:0007669"/>
    <property type="project" value="TreeGrafter"/>
</dbReference>
<dbReference type="eggNOG" id="KOG2237">
    <property type="taxonomic scope" value="Eukaryota"/>
</dbReference>
<dbReference type="PANTHER" id="PTHR42881:SF13">
    <property type="entry name" value="PROLYL ENDOPEPTIDASE"/>
    <property type="match status" value="1"/>
</dbReference>
<evidence type="ECO:0000256" key="5">
    <source>
        <dbReference type="RuleBase" id="RU368024"/>
    </source>
</evidence>
<evidence type="ECO:0000259" key="8">
    <source>
        <dbReference type="Pfam" id="PF02897"/>
    </source>
</evidence>
<comment type="similarity">
    <text evidence="1 5">Belongs to the peptidase S9A family.</text>
</comment>
<dbReference type="InterPro" id="IPR001375">
    <property type="entry name" value="Peptidase_S9_cat"/>
</dbReference>
<dbReference type="InterPro" id="IPR051167">
    <property type="entry name" value="Prolyl_oligopep/macrocyclase"/>
</dbReference>
<keyword evidence="3 5" id="KW-0378">Hydrolase</keyword>
<keyword evidence="2 5" id="KW-0645">Protease</keyword>
<dbReference type="EMBL" id="AGNL01026907">
    <property type="protein sequence ID" value="EJK57839.1"/>
    <property type="molecule type" value="Genomic_DNA"/>
</dbReference>
<evidence type="ECO:0000256" key="2">
    <source>
        <dbReference type="ARBA" id="ARBA00022670"/>
    </source>
</evidence>
<dbReference type="InterPro" id="IPR002470">
    <property type="entry name" value="Peptidase_S9A"/>
</dbReference>
<feature type="domain" description="Peptidase S9A N-terminal" evidence="8">
    <location>
        <begin position="41"/>
        <end position="423"/>
    </location>
</feature>
<feature type="domain" description="Peptidase S9 prolyl oligopeptidase catalytic" evidence="7">
    <location>
        <begin position="553"/>
        <end position="784"/>
    </location>
</feature>
<evidence type="ECO:0000256" key="4">
    <source>
        <dbReference type="ARBA" id="ARBA00022825"/>
    </source>
</evidence>
<evidence type="ECO:0000313" key="10">
    <source>
        <dbReference type="Proteomes" id="UP000266841"/>
    </source>
</evidence>
<dbReference type="Gene3D" id="3.40.50.1820">
    <property type="entry name" value="alpha/beta hydrolase"/>
    <property type="match status" value="1"/>
</dbReference>
<dbReference type="SUPFAM" id="SSF50993">
    <property type="entry name" value="Peptidase/esterase 'gauge' domain"/>
    <property type="match status" value="1"/>
</dbReference>
<dbReference type="AlphaFoldDB" id="K0RZD3"/>